<gene>
    <name evidence="2" type="ORF">CC86DRAFT_139415</name>
</gene>
<dbReference type="OrthoDB" id="5429002at2759"/>
<dbReference type="EMBL" id="MU006218">
    <property type="protein sequence ID" value="KAF2831452.1"/>
    <property type="molecule type" value="Genomic_DNA"/>
</dbReference>
<evidence type="ECO:0000313" key="2">
    <source>
        <dbReference type="EMBL" id="KAF2831452.1"/>
    </source>
</evidence>
<accession>A0A6A7ADW7</accession>
<reference evidence="2" key="1">
    <citation type="journal article" date="2020" name="Stud. Mycol.">
        <title>101 Dothideomycetes genomes: a test case for predicting lifestyles and emergence of pathogens.</title>
        <authorList>
            <person name="Haridas S."/>
            <person name="Albert R."/>
            <person name="Binder M."/>
            <person name="Bloem J."/>
            <person name="Labutti K."/>
            <person name="Salamov A."/>
            <person name="Andreopoulos B."/>
            <person name="Baker S."/>
            <person name="Barry K."/>
            <person name="Bills G."/>
            <person name="Bluhm B."/>
            <person name="Cannon C."/>
            <person name="Castanera R."/>
            <person name="Culley D."/>
            <person name="Daum C."/>
            <person name="Ezra D."/>
            <person name="Gonzalez J."/>
            <person name="Henrissat B."/>
            <person name="Kuo A."/>
            <person name="Liang C."/>
            <person name="Lipzen A."/>
            <person name="Lutzoni F."/>
            <person name="Magnuson J."/>
            <person name="Mondo S."/>
            <person name="Nolan M."/>
            <person name="Ohm R."/>
            <person name="Pangilinan J."/>
            <person name="Park H.-J."/>
            <person name="Ramirez L."/>
            <person name="Alfaro M."/>
            <person name="Sun H."/>
            <person name="Tritt A."/>
            <person name="Yoshinaga Y."/>
            <person name="Zwiers L.-H."/>
            <person name="Turgeon B."/>
            <person name="Goodwin S."/>
            <person name="Spatafora J."/>
            <person name="Crous P."/>
            <person name="Grigoriev I."/>
        </authorList>
    </citation>
    <scope>NUCLEOTIDE SEQUENCE</scope>
    <source>
        <strain evidence="2">CBS 113818</strain>
    </source>
</reference>
<evidence type="ECO:0000313" key="3">
    <source>
        <dbReference type="Proteomes" id="UP000799424"/>
    </source>
</evidence>
<proteinExistence type="predicted"/>
<feature type="compositionally biased region" description="Polar residues" evidence="1">
    <location>
        <begin position="20"/>
        <end position="37"/>
    </location>
</feature>
<feature type="region of interest" description="Disordered" evidence="1">
    <location>
        <begin position="1"/>
        <end position="40"/>
    </location>
</feature>
<feature type="compositionally biased region" description="Polar residues" evidence="1">
    <location>
        <begin position="1"/>
        <end position="11"/>
    </location>
</feature>
<dbReference type="AlphaFoldDB" id="A0A6A7ADW7"/>
<dbReference type="Proteomes" id="UP000799424">
    <property type="component" value="Unassembled WGS sequence"/>
</dbReference>
<evidence type="ECO:0000256" key="1">
    <source>
        <dbReference type="SAM" id="MobiDB-lite"/>
    </source>
</evidence>
<sequence length="147" mass="15187">MASRFANQSLGTERHEVGRNQASSSLVARTDVPNSSPIHCPRNPQLFATITMARPITQISDGVIQAPLSTPQPSSALATPAQPAVVTSQPSFVDIPAIGPGIHTLLLPGTGSDVSATRTVVVSANASTTVVINNQSRSTRSSTTTGM</sequence>
<keyword evidence="3" id="KW-1185">Reference proteome</keyword>
<organism evidence="2 3">
    <name type="scientific">Ophiobolus disseminans</name>
    <dbReference type="NCBI Taxonomy" id="1469910"/>
    <lineage>
        <taxon>Eukaryota</taxon>
        <taxon>Fungi</taxon>
        <taxon>Dikarya</taxon>
        <taxon>Ascomycota</taxon>
        <taxon>Pezizomycotina</taxon>
        <taxon>Dothideomycetes</taxon>
        <taxon>Pleosporomycetidae</taxon>
        <taxon>Pleosporales</taxon>
        <taxon>Pleosporineae</taxon>
        <taxon>Phaeosphaeriaceae</taxon>
        <taxon>Ophiobolus</taxon>
    </lineage>
</organism>
<protein>
    <submittedName>
        <fullName evidence="2">Uncharacterized protein</fullName>
    </submittedName>
</protein>
<name>A0A6A7ADW7_9PLEO</name>